<gene>
    <name evidence="2" type="ORF">C0J50_20806</name>
</gene>
<organism evidence="2 3">
    <name type="scientific">Silurus asotus</name>
    <name type="common">Amur catfish</name>
    <name type="synonym">Parasilurus asotus</name>
    <dbReference type="NCBI Taxonomy" id="30991"/>
    <lineage>
        <taxon>Eukaryota</taxon>
        <taxon>Metazoa</taxon>
        <taxon>Chordata</taxon>
        <taxon>Craniata</taxon>
        <taxon>Vertebrata</taxon>
        <taxon>Euteleostomi</taxon>
        <taxon>Actinopterygii</taxon>
        <taxon>Neopterygii</taxon>
        <taxon>Teleostei</taxon>
        <taxon>Ostariophysi</taxon>
        <taxon>Siluriformes</taxon>
        <taxon>Siluridae</taxon>
        <taxon>Silurus</taxon>
    </lineage>
</organism>
<sequence length="220" mass="24646">MLDQRTVRFGHVKWSGAYQDGAGLTLGEEVEQCNAFLSRIAVTTKHMSKAVSSQQQQQPPQVMLMLWPAELVLVASIKRHSQRLYKDTDGNKGRARIRRKIREEKGILTSVVEKYNIMVPKTETLCLETILSELLQLPVRGPYTDRRSDQYRKRNRPAARVRQPNSASGFTRKLAAAPRGSCLPAPGHASATPLREPRGMPGLLLRPDDRVDSYGALEST</sequence>
<feature type="compositionally biased region" description="Basic and acidic residues" evidence="1">
    <location>
        <begin position="143"/>
        <end position="152"/>
    </location>
</feature>
<evidence type="ECO:0000313" key="2">
    <source>
        <dbReference type="EMBL" id="KAI5619627.1"/>
    </source>
</evidence>
<evidence type="ECO:0000313" key="3">
    <source>
        <dbReference type="Proteomes" id="UP001205998"/>
    </source>
</evidence>
<dbReference type="AlphaFoldDB" id="A0AAD5AQD9"/>
<accession>A0AAD5AQD9</accession>
<dbReference type="PANTHER" id="PTHR33104">
    <property type="entry name" value="SI:DKEY-29D5.2"/>
    <property type="match status" value="1"/>
</dbReference>
<name>A0AAD5AQD9_SILAS</name>
<feature type="region of interest" description="Disordered" evidence="1">
    <location>
        <begin position="142"/>
        <end position="220"/>
    </location>
</feature>
<protein>
    <submittedName>
        <fullName evidence="2">Uncharacterized protein</fullName>
    </submittedName>
</protein>
<dbReference type="PANTHER" id="PTHR33104:SF2">
    <property type="entry name" value="CXC3 LIKE CYSTEINE CLUSTER DOMAIN-CONTAINING PROTEIN"/>
    <property type="match status" value="1"/>
</dbReference>
<evidence type="ECO:0000256" key="1">
    <source>
        <dbReference type="SAM" id="MobiDB-lite"/>
    </source>
</evidence>
<comment type="caution">
    <text evidence="2">The sequence shown here is derived from an EMBL/GenBank/DDBJ whole genome shotgun (WGS) entry which is preliminary data.</text>
</comment>
<keyword evidence="3" id="KW-1185">Reference proteome</keyword>
<dbReference type="EMBL" id="MU551665">
    <property type="protein sequence ID" value="KAI5619627.1"/>
    <property type="molecule type" value="Genomic_DNA"/>
</dbReference>
<proteinExistence type="predicted"/>
<dbReference type="Proteomes" id="UP001205998">
    <property type="component" value="Unassembled WGS sequence"/>
</dbReference>
<reference evidence="2" key="1">
    <citation type="submission" date="2018-07" db="EMBL/GenBank/DDBJ databases">
        <title>Comparative genomics of catfishes provides insights into carnivory and benthic adaptation.</title>
        <authorList>
            <person name="Zhang Y."/>
            <person name="Wang D."/>
            <person name="Peng Z."/>
            <person name="Zheng S."/>
            <person name="Shao F."/>
            <person name="Tao W."/>
        </authorList>
    </citation>
    <scope>NUCLEOTIDE SEQUENCE</scope>
    <source>
        <strain evidence="2">Chongqing</strain>
    </source>
</reference>